<evidence type="ECO:0000256" key="1">
    <source>
        <dbReference type="ARBA" id="ARBA00007345"/>
    </source>
</evidence>
<dbReference type="GO" id="GO:0003735">
    <property type="term" value="F:structural constituent of ribosome"/>
    <property type="evidence" value="ECO:0007669"/>
    <property type="project" value="InterPro"/>
</dbReference>
<dbReference type="HAMAP" id="MF_00531">
    <property type="entry name" value="Ribosomal_uS19"/>
    <property type="match status" value="1"/>
</dbReference>
<dbReference type="GO" id="GO:0019843">
    <property type="term" value="F:rRNA binding"/>
    <property type="evidence" value="ECO:0007669"/>
    <property type="project" value="UniProtKB-KW"/>
</dbReference>
<reference evidence="8" key="1">
    <citation type="journal article" date="2018" name="Genome Biol. Evol.">
        <title>Recurrent loss, horizontal transfer, and the obscure origins of mitochondrial introns in diatoms (Bacillariophyta).</title>
        <authorList>
            <person name="Guillory W.X."/>
            <person name="Onyshchenko A."/>
            <person name="Ruck E.C."/>
            <person name="Parks M."/>
            <person name="Nakov T."/>
            <person name="Wickett N.J."/>
            <person name="Alverson A.J."/>
        </authorList>
    </citation>
    <scope>NUCLEOTIDE SEQUENCE</scope>
</reference>
<keyword evidence="3" id="KW-0694">RNA-binding</keyword>
<geneLocation type="mitochondrion" evidence="8"/>
<evidence type="ECO:0000256" key="6">
    <source>
        <dbReference type="ARBA" id="ARBA00035253"/>
    </source>
</evidence>
<evidence type="ECO:0000256" key="3">
    <source>
        <dbReference type="ARBA" id="ARBA00022884"/>
    </source>
</evidence>
<name>A0A2U9GJ00_9STRA</name>
<dbReference type="PROSITE" id="PS00323">
    <property type="entry name" value="RIBOSOMAL_S19"/>
    <property type="match status" value="1"/>
</dbReference>
<keyword evidence="2" id="KW-0699">rRNA-binding</keyword>
<dbReference type="RefSeq" id="YP_009495523.1">
    <property type="nucleotide sequence ID" value="NC_037989.1"/>
</dbReference>
<dbReference type="GO" id="GO:0005763">
    <property type="term" value="C:mitochondrial small ribosomal subunit"/>
    <property type="evidence" value="ECO:0007669"/>
    <property type="project" value="TreeGrafter"/>
</dbReference>
<keyword evidence="8" id="KW-0496">Mitochondrion</keyword>
<evidence type="ECO:0000256" key="7">
    <source>
        <dbReference type="RuleBase" id="RU003485"/>
    </source>
</evidence>
<dbReference type="Pfam" id="PF00203">
    <property type="entry name" value="Ribosomal_S19"/>
    <property type="match status" value="1"/>
</dbReference>
<dbReference type="GO" id="GO:0006412">
    <property type="term" value="P:translation"/>
    <property type="evidence" value="ECO:0007669"/>
    <property type="project" value="InterPro"/>
</dbReference>
<dbReference type="EMBL" id="MG148339">
    <property type="protein sequence ID" value="AWQ64253.1"/>
    <property type="molecule type" value="Genomic_DNA"/>
</dbReference>
<comment type="similarity">
    <text evidence="1 7">Belongs to the universal ribosomal protein uS19 family.</text>
</comment>
<dbReference type="InterPro" id="IPR005732">
    <property type="entry name" value="Ribosomal_uS19_bac-type"/>
</dbReference>
<dbReference type="FunFam" id="3.30.860.10:FF:000001">
    <property type="entry name" value="30S ribosomal protein S19"/>
    <property type="match status" value="1"/>
</dbReference>
<dbReference type="PANTHER" id="PTHR11880">
    <property type="entry name" value="RIBOSOMAL PROTEIN S19P FAMILY MEMBER"/>
    <property type="match status" value="1"/>
</dbReference>
<dbReference type="PIRSF" id="PIRSF002144">
    <property type="entry name" value="Ribosomal_S19"/>
    <property type="match status" value="1"/>
</dbReference>
<dbReference type="NCBIfam" id="TIGR01050">
    <property type="entry name" value="rpsS_bact"/>
    <property type="match status" value="1"/>
</dbReference>
<keyword evidence="5 7" id="KW-0687">Ribonucleoprotein</keyword>
<organism evidence="8">
    <name type="scientific">Psammoneis japonica</name>
    <dbReference type="NCBI Taxonomy" id="517775"/>
    <lineage>
        <taxon>Eukaryota</taxon>
        <taxon>Sar</taxon>
        <taxon>Stramenopiles</taxon>
        <taxon>Ochrophyta</taxon>
        <taxon>Bacillariophyta</taxon>
        <taxon>Mediophyceae</taxon>
        <taxon>Biddulphiophycidae</taxon>
        <taxon>Triceratiales</taxon>
        <taxon>Plagiogrammaceae</taxon>
        <taxon>Psammoneis</taxon>
    </lineage>
</organism>
<sequence length="87" mass="10017">MTRVKWKGPYVELKSLPNSNNISNKLKNTVQTITRNSEIVPSFVGITFNIHNGKTFLKLTVTEEMIGHKFGEFSPTRKKFSFKKNKN</sequence>
<proteinExistence type="inferred from homology"/>
<dbReference type="PANTHER" id="PTHR11880:SF8">
    <property type="entry name" value="SMALL RIBOSOMAL SUBUNIT PROTEIN US19M"/>
    <property type="match status" value="1"/>
</dbReference>
<dbReference type="PRINTS" id="PR00975">
    <property type="entry name" value="RIBOSOMALS19"/>
</dbReference>
<gene>
    <name evidence="8" type="primary">rps19</name>
</gene>
<dbReference type="InterPro" id="IPR023575">
    <property type="entry name" value="Ribosomal_uS19_SF"/>
</dbReference>
<dbReference type="SUPFAM" id="SSF54570">
    <property type="entry name" value="Ribosomal protein S19"/>
    <property type="match status" value="1"/>
</dbReference>
<dbReference type="GeneID" id="36957499"/>
<evidence type="ECO:0000256" key="5">
    <source>
        <dbReference type="ARBA" id="ARBA00023274"/>
    </source>
</evidence>
<accession>A0A2U9GJ00</accession>
<evidence type="ECO:0000256" key="2">
    <source>
        <dbReference type="ARBA" id="ARBA00022730"/>
    </source>
</evidence>
<dbReference type="GO" id="GO:0000028">
    <property type="term" value="P:ribosomal small subunit assembly"/>
    <property type="evidence" value="ECO:0007669"/>
    <property type="project" value="TreeGrafter"/>
</dbReference>
<evidence type="ECO:0000313" key="8">
    <source>
        <dbReference type="EMBL" id="AWQ64253.1"/>
    </source>
</evidence>
<protein>
    <recommendedName>
        <fullName evidence="6">Small ribosomal subunit protein uS19c</fullName>
    </recommendedName>
</protein>
<dbReference type="InterPro" id="IPR020934">
    <property type="entry name" value="Ribosomal_uS19_CS"/>
</dbReference>
<keyword evidence="4 7" id="KW-0689">Ribosomal protein</keyword>
<dbReference type="AlphaFoldDB" id="A0A2U9GJ00"/>
<dbReference type="InterPro" id="IPR002222">
    <property type="entry name" value="Ribosomal_uS19"/>
</dbReference>
<dbReference type="Gene3D" id="3.30.860.10">
    <property type="entry name" value="30s Ribosomal Protein S19, Chain A"/>
    <property type="match status" value="1"/>
</dbReference>
<evidence type="ECO:0000256" key="4">
    <source>
        <dbReference type="ARBA" id="ARBA00022980"/>
    </source>
</evidence>